<feature type="signal peptide" evidence="5">
    <location>
        <begin position="1"/>
        <end position="31"/>
    </location>
</feature>
<dbReference type="InterPro" id="IPR050582">
    <property type="entry name" value="HAD-like_SerB"/>
</dbReference>
<organism evidence="6 7">
    <name type="scientific">Formimonas warabiya</name>
    <dbReference type="NCBI Taxonomy" id="1761012"/>
    <lineage>
        <taxon>Bacteria</taxon>
        <taxon>Bacillati</taxon>
        <taxon>Bacillota</taxon>
        <taxon>Clostridia</taxon>
        <taxon>Eubacteriales</taxon>
        <taxon>Peptococcaceae</taxon>
        <taxon>Candidatus Formimonas</taxon>
    </lineage>
</organism>
<keyword evidence="5" id="KW-0732">Signal</keyword>
<gene>
    <name evidence="6" type="ORF">DCMF_05380</name>
</gene>
<name>A0A3G1KPC0_FORW1</name>
<evidence type="ECO:0008006" key="8">
    <source>
        <dbReference type="Google" id="ProtNLM"/>
    </source>
</evidence>
<dbReference type="RefSeq" id="WP_148133476.1">
    <property type="nucleotide sequence ID" value="NZ_CP017634.1"/>
</dbReference>
<accession>A0A3G1KPC0</accession>
<protein>
    <recommendedName>
        <fullName evidence="8">Haloacid dehalogenase-like hydrolase</fullName>
    </recommendedName>
</protein>
<evidence type="ECO:0000313" key="6">
    <source>
        <dbReference type="EMBL" id="ATW24297.1"/>
    </source>
</evidence>
<keyword evidence="3" id="KW-0378">Hydrolase</keyword>
<evidence type="ECO:0000256" key="4">
    <source>
        <dbReference type="ARBA" id="ARBA00022842"/>
    </source>
</evidence>
<dbReference type="GO" id="GO:0046872">
    <property type="term" value="F:metal ion binding"/>
    <property type="evidence" value="ECO:0007669"/>
    <property type="project" value="UniProtKB-KW"/>
</dbReference>
<dbReference type="Gene3D" id="3.40.50.1000">
    <property type="entry name" value="HAD superfamily/HAD-like"/>
    <property type="match status" value="2"/>
</dbReference>
<dbReference type="EMBL" id="CP017634">
    <property type="protein sequence ID" value="ATW24297.1"/>
    <property type="molecule type" value="Genomic_DNA"/>
</dbReference>
<dbReference type="AlphaFoldDB" id="A0A3G1KPC0"/>
<sequence length="474" mass="52873">MRKKNGWLKSVLSVILALSLVLPVGSGAALAAASANTAGQSQMVSSGLPTLDQGRWAPNAYKAVQSLIDQNGKKNPNYNAAQKPYAVFDWDNTCVYADTEEHTLIYQLNNLKYKMTPEQFRYAFTHGDNALIPETNFVEDTFKNQAGEPVNITKIADDLCKDYQFFWDNYKGLNPNATNDLTLEQIQSTDQFKDFKAKFWFTYYALDVTFDFDISWTWLLNFFTGYTPAELKALTVEAVDWALAQESKKVYFDSPESLPGEAGVILNSDPDFGNYFRQGLRLSTEVTNLMNVFRANGIDVYISTASLNDVIRAVAGNPKYGYNVPEQNVIGMQLTLDANGRYQSEIPDKTKYAINAKHGKAVNINNILVPKHQSNPIFIAGDSNGDYGMMVELSGLNNVEKINNLPPTKLVLIINRLKTDELYDLCKIAEGQLQSKTPQVVLQGRDENTGMWIPTAKTLKLGKRGDSNLILLGK</sequence>
<evidence type="ECO:0000313" key="7">
    <source>
        <dbReference type="Proteomes" id="UP000323521"/>
    </source>
</evidence>
<keyword evidence="4" id="KW-0460">Magnesium</keyword>
<dbReference type="SUPFAM" id="SSF56784">
    <property type="entry name" value="HAD-like"/>
    <property type="match status" value="1"/>
</dbReference>
<feature type="chain" id="PRO_5017995417" description="Haloacid dehalogenase-like hydrolase" evidence="5">
    <location>
        <begin position="32"/>
        <end position="474"/>
    </location>
</feature>
<dbReference type="OrthoDB" id="1633110at2"/>
<dbReference type="PANTHER" id="PTHR43344:SF13">
    <property type="entry name" value="PHOSPHATASE RV3661-RELATED"/>
    <property type="match status" value="1"/>
</dbReference>
<evidence type="ECO:0000256" key="5">
    <source>
        <dbReference type="SAM" id="SignalP"/>
    </source>
</evidence>
<evidence type="ECO:0000256" key="2">
    <source>
        <dbReference type="ARBA" id="ARBA00022723"/>
    </source>
</evidence>
<evidence type="ECO:0000256" key="3">
    <source>
        <dbReference type="ARBA" id="ARBA00022801"/>
    </source>
</evidence>
<keyword evidence="7" id="KW-1185">Reference proteome</keyword>
<dbReference type="KEGG" id="fwa:DCMF_05380"/>
<comment type="similarity">
    <text evidence="1">Belongs to the HAD-like hydrolase superfamily. SerB family.</text>
</comment>
<proteinExistence type="inferred from homology"/>
<evidence type="ECO:0000256" key="1">
    <source>
        <dbReference type="ARBA" id="ARBA00009184"/>
    </source>
</evidence>
<dbReference type="Proteomes" id="UP000323521">
    <property type="component" value="Chromosome"/>
</dbReference>
<dbReference type="InterPro" id="IPR023214">
    <property type="entry name" value="HAD_sf"/>
</dbReference>
<dbReference type="GO" id="GO:0016787">
    <property type="term" value="F:hydrolase activity"/>
    <property type="evidence" value="ECO:0007669"/>
    <property type="project" value="UniProtKB-KW"/>
</dbReference>
<dbReference type="InterPro" id="IPR036412">
    <property type="entry name" value="HAD-like_sf"/>
</dbReference>
<dbReference type="PANTHER" id="PTHR43344">
    <property type="entry name" value="PHOSPHOSERINE PHOSPHATASE"/>
    <property type="match status" value="1"/>
</dbReference>
<dbReference type="Gene3D" id="1.20.1440.320">
    <property type="match status" value="1"/>
</dbReference>
<reference evidence="6 7" key="1">
    <citation type="submission" date="2016-10" db="EMBL/GenBank/DDBJ databases">
        <title>Complete Genome Sequence of Peptococcaceae strain DCMF.</title>
        <authorList>
            <person name="Edwards R.J."/>
            <person name="Holland S.I."/>
            <person name="Deshpande N.P."/>
            <person name="Wong Y.K."/>
            <person name="Ertan H."/>
            <person name="Manefield M."/>
            <person name="Russell T.L."/>
            <person name="Lee M.J."/>
        </authorList>
    </citation>
    <scope>NUCLEOTIDE SEQUENCE [LARGE SCALE GENOMIC DNA]</scope>
    <source>
        <strain evidence="6 7">DCMF</strain>
    </source>
</reference>
<keyword evidence="2" id="KW-0479">Metal-binding</keyword>